<feature type="transmembrane region" description="Helical" evidence="1">
    <location>
        <begin position="191"/>
        <end position="209"/>
    </location>
</feature>
<dbReference type="PANTHER" id="PTHR33121:SF70">
    <property type="entry name" value="SIGNALING PROTEIN YKOW"/>
    <property type="match status" value="1"/>
</dbReference>
<dbReference type="SUPFAM" id="SSF141868">
    <property type="entry name" value="EAL domain-like"/>
    <property type="match status" value="1"/>
</dbReference>
<feature type="transmembrane region" description="Helical" evidence="1">
    <location>
        <begin position="87"/>
        <end position="110"/>
    </location>
</feature>
<evidence type="ECO:0000256" key="1">
    <source>
        <dbReference type="SAM" id="Phobius"/>
    </source>
</evidence>
<dbReference type="InterPro" id="IPR043128">
    <property type="entry name" value="Rev_trsase/Diguanyl_cyclase"/>
</dbReference>
<keyword evidence="1" id="KW-0472">Membrane</keyword>
<evidence type="ECO:0000313" key="4">
    <source>
        <dbReference type="Proteomes" id="UP000191133"/>
    </source>
</evidence>
<evidence type="ECO:0000259" key="2">
    <source>
        <dbReference type="PROSITE" id="PS50883"/>
    </source>
</evidence>
<dbReference type="AlphaFoldDB" id="A0A1W1GW69"/>
<dbReference type="CDD" id="cd01948">
    <property type="entry name" value="EAL"/>
    <property type="match status" value="1"/>
</dbReference>
<feature type="transmembrane region" description="Helical" evidence="1">
    <location>
        <begin position="158"/>
        <end position="179"/>
    </location>
</feature>
<dbReference type="PANTHER" id="PTHR33121">
    <property type="entry name" value="CYCLIC DI-GMP PHOSPHODIESTERASE PDEF"/>
    <property type="match status" value="1"/>
</dbReference>
<keyword evidence="1" id="KW-0812">Transmembrane</keyword>
<protein>
    <submittedName>
        <fullName evidence="3">EAL domain, c-di-GMP-specific phosphodiesterase class I (Or its enzymatically inactive variant)</fullName>
    </submittedName>
</protein>
<sequence>MAIDALSRLSTRVLDSALPSLPLYLLQATAVIGMIGVFLIATRRGGHAMEGRRVYIGAILGLIYLFNSWFVAGYAQGVVKLNLGIDILLISGLLGGWRGGVTCLLASLLARYQFSGTQYFLPASLEAALQVLAGIWLRGRIYPRMLTHFSLRLILQAWAVRIAVTLIGLVLGVAIIGSAQLPLLELATQRVLALPVSLLVLVAVFALVYNDAQIDAQRQREHAWMRIDPVSGLPNLRALDERLQRHWRSSDDRGNACLIVTEMGNLQDLLLRYGPLNDSGLWNPHNAEAVRRTLLHARPTDAMEIYQFGDSALAILLPDASLADLRADTGLPALADRLSTVIGDDWPGFRPVFRCAVVELQPPTQDDSSIPFRAVTLALNAIESGVVFFDDPIQRDSEVDALIETALDHWLQHADAPLYYQPKFRLQDRHLVGAEALLRMRDGDGHLIAPMRVVSLLRRRGRLAELEWATLQAATAFLGHCRDDGHTLTIAVNVSAESLRQPGFGARLCTLLEQQRIPGAMLRLEIVEWTEIVERDVVDANVVVLLAAGMSLSLDDFGAGYSTLILLSQLSVAEVKIERALIATLSDAKSQSIVRFIVEVAHRCGAIVVAEGTETPAQEQLLRALGVDVGQGYLYARALPPEQFRQLA</sequence>
<dbReference type="EMBL" id="FWEU01000002">
    <property type="protein sequence ID" value="SLM23599.1"/>
    <property type="molecule type" value="Genomic_DNA"/>
</dbReference>
<dbReference type="SMART" id="SM00052">
    <property type="entry name" value="EAL"/>
    <property type="match status" value="1"/>
</dbReference>
<gene>
    <name evidence="3" type="ORF">SAMN04488690_1295</name>
</gene>
<organism evidence="3 4">
    <name type="scientific">Stenotrophomonas indicatrix</name>
    <dbReference type="NCBI Taxonomy" id="2045451"/>
    <lineage>
        <taxon>Bacteria</taxon>
        <taxon>Pseudomonadati</taxon>
        <taxon>Pseudomonadota</taxon>
        <taxon>Gammaproteobacteria</taxon>
        <taxon>Lysobacterales</taxon>
        <taxon>Lysobacteraceae</taxon>
        <taxon>Stenotrophomonas</taxon>
    </lineage>
</organism>
<dbReference type="Gene3D" id="3.30.70.270">
    <property type="match status" value="1"/>
</dbReference>
<feature type="transmembrane region" description="Helical" evidence="1">
    <location>
        <begin position="54"/>
        <end position="75"/>
    </location>
</feature>
<name>A0A1W1GW69_9GAMM</name>
<accession>A0A1W1GW69</accession>
<dbReference type="PROSITE" id="PS50883">
    <property type="entry name" value="EAL"/>
    <property type="match status" value="1"/>
</dbReference>
<keyword evidence="1" id="KW-1133">Transmembrane helix</keyword>
<dbReference type="GO" id="GO:0071111">
    <property type="term" value="F:cyclic-guanylate-specific phosphodiesterase activity"/>
    <property type="evidence" value="ECO:0007669"/>
    <property type="project" value="InterPro"/>
</dbReference>
<dbReference type="InterPro" id="IPR035919">
    <property type="entry name" value="EAL_sf"/>
</dbReference>
<proteinExistence type="predicted"/>
<evidence type="ECO:0000313" key="3">
    <source>
        <dbReference type="EMBL" id="SLM23599.1"/>
    </source>
</evidence>
<dbReference type="InterPro" id="IPR050706">
    <property type="entry name" value="Cyclic-di-GMP_PDE-like"/>
</dbReference>
<dbReference type="Gene3D" id="3.20.20.450">
    <property type="entry name" value="EAL domain"/>
    <property type="match status" value="1"/>
</dbReference>
<dbReference type="Pfam" id="PF00563">
    <property type="entry name" value="EAL"/>
    <property type="match status" value="1"/>
</dbReference>
<feature type="transmembrane region" description="Helical" evidence="1">
    <location>
        <begin position="23"/>
        <end position="42"/>
    </location>
</feature>
<feature type="domain" description="EAL" evidence="2">
    <location>
        <begin position="400"/>
        <end position="648"/>
    </location>
</feature>
<dbReference type="InterPro" id="IPR001633">
    <property type="entry name" value="EAL_dom"/>
</dbReference>
<reference evidence="4" key="1">
    <citation type="submission" date="2016-10" db="EMBL/GenBank/DDBJ databases">
        <authorList>
            <person name="Varghese N."/>
        </authorList>
    </citation>
    <scope>NUCLEOTIDE SEQUENCE [LARGE SCALE GENOMIC DNA]</scope>
    <source>
        <strain evidence="4">92MFCol6.1</strain>
    </source>
</reference>
<dbReference type="Proteomes" id="UP000191133">
    <property type="component" value="Unassembled WGS sequence"/>
</dbReference>